<sequence length="213" mass="22866">MHLIGSCLYAASESILGCSLFLFVSPMLGLIGSVLSIVGFFSKLSLLFILSGIANALYLLLAAVAITLFIVAGINYQVNVTGECPLLPPWFPLLSVPDRWACKLFVMSLCASLVTGMFFKLLMATIFEFNIWRAYLQARSDEAIWKTLKRNCKPRTPRAVGNTPLNEYAALPADPNADHASGSAEGKAAAANKDVEAIPTVSVYPTETGATNA</sequence>
<dbReference type="AlphaFoldDB" id="A0A915DUG4"/>
<evidence type="ECO:0000313" key="3">
    <source>
        <dbReference type="WBParaSite" id="jg23070"/>
    </source>
</evidence>
<reference evidence="3" key="1">
    <citation type="submission" date="2022-11" db="UniProtKB">
        <authorList>
            <consortium name="WormBaseParasite"/>
        </authorList>
    </citation>
    <scope>IDENTIFICATION</scope>
</reference>
<keyword evidence="2" id="KW-1185">Reference proteome</keyword>
<keyword evidence="1" id="KW-1133">Transmembrane helix</keyword>
<keyword evidence="1" id="KW-0812">Transmembrane</keyword>
<keyword evidence="1" id="KW-0472">Membrane</keyword>
<name>A0A915DUG4_9BILA</name>
<feature type="transmembrane region" description="Helical" evidence="1">
    <location>
        <begin position="104"/>
        <end position="127"/>
    </location>
</feature>
<feature type="transmembrane region" description="Helical" evidence="1">
    <location>
        <begin position="57"/>
        <end position="78"/>
    </location>
</feature>
<evidence type="ECO:0000313" key="2">
    <source>
        <dbReference type="Proteomes" id="UP000887574"/>
    </source>
</evidence>
<dbReference type="Proteomes" id="UP000887574">
    <property type="component" value="Unplaced"/>
</dbReference>
<evidence type="ECO:0000256" key="1">
    <source>
        <dbReference type="SAM" id="Phobius"/>
    </source>
</evidence>
<protein>
    <submittedName>
        <fullName evidence="3">Uncharacterized protein</fullName>
    </submittedName>
</protein>
<dbReference type="WBParaSite" id="jg23070">
    <property type="protein sequence ID" value="jg23070"/>
    <property type="gene ID" value="jg23070"/>
</dbReference>
<accession>A0A915DUG4</accession>
<proteinExistence type="predicted"/>
<feature type="transmembrane region" description="Helical" evidence="1">
    <location>
        <begin position="30"/>
        <end position="50"/>
    </location>
</feature>
<organism evidence="2 3">
    <name type="scientific">Ditylenchus dipsaci</name>
    <dbReference type="NCBI Taxonomy" id="166011"/>
    <lineage>
        <taxon>Eukaryota</taxon>
        <taxon>Metazoa</taxon>
        <taxon>Ecdysozoa</taxon>
        <taxon>Nematoda</taxon>
        <taxon>Chromadorea</taxon>
        <taxon>Rhabditida</taxon>
        <taxon>Tylenchina</taxon>
        <taxon>Tylenchomorpha</taxon>
        <taxon>Sphaerularioidea</taxon>
        <taxon>Anguinidae</taxon>
        <taxon>Anguininae</taxon>
        <taxon>Ditylenchus</taxon>
    </lineage>
</organism>